<dbReference type="PRINTS" id="PR00714">
    <property type="entry name" value="MAN6PISMRASE"/>
</dbReference>
<dbReference type="Pfam" id="PF20511">
    <property type="entry name" value="PMI_typeI_cat"/>
    <property type="match status" value="1"/>
</dbReference>
<dbReference type="PANTHER" id="PTHR10309:SF0">
    <property type="entry name" value="MANNOSE-6-PHOSPHATE ISOMERASE"/>
    <property type="match status" value="1"/>
</dbReference>
<dbReference type="SUPFAM" id="SSF51182">
    <property type="entry name" value="RmlC-like cupins"/>
    <property type="match status" value="1"/>
</dbReference>
<evidence type="ECO:0000256" key="6">
    <source>
        <dbReference type="ARBA" id="ARBA00023235"/>
    </source>
</evidence>
<proteinExistence type="inferred from homology"/>
<keyword evidence="6 10" id="KW-0413">Isomerase</keyword>
<dbReference type="PIRSF" id="PIRSF001480">
    <property type="entry name" value="Mannose-6-phosphate_isomerase"/>
    <property type="match status" value="1"/>
</dbReference>
<dbReference type="GO" id="GO:0004476">
    <property type="term" value="F:mannose-6-phosphate isomerase activity"/>
    <property type="evidence" value="ECO:0007669"/>
    <property type="project" value="UniProtKB-EC"/>
</dbReference>
<organism evidence="10 11">
    <name type="scientific">Niastella populi</name>
    <dbReference type="NCBI Taxonomy" id="550983"/>
    <lineage>
        <taxon>Bacteria</taxon>
        <taxon>Pseudomonadati</taxon>
        <taxon>Bacteroidota</taxon>
        <taxon>Chitinophagia</taxon>
        <taxon>Chitinophagales</taxon>
        <taxon>Chitinophagaceae</taxon>
        <taxon>Niastella</taxon>
    </lineage>
</organism>
<evidence type="ECO:0000256" key="3">
    <source>
        <dbReference type="ARBA" id="ARBA00011956"/>
    </source>
</evidence>
<evidence type="ECO:0000256" key="1">
    <source>
        <dbReference type="ARBA" id="ARBA00000757"/>
    </source>
</evidence>
<feature type="binding site" evidence="8">
    <location>
        <position position="268"/>
    </location>
    <ligand>
        <name>Zn(2+)</name>
        <dbReference type="ChEBI" id="CHEBI:29105"/>
    </ligand>
</feature>
<keyword evidence="4 8" id="KW-0479">Metal-binding</keyword>
<dbReference type="GO" id="GO:0005829">
    <property type="term" value="C:cytosol"/>
    <property type="evidence" value="ECO:0007669"/>
    <property type="project" value="TreeGrafter"/>
</dbReference>
<dbReference type="CDD" id="cd07011">
    <property type="entry name" value="cupin_PMI_type_I_N"/>
    <property type="match status" value="1"/>
</dbReference>
<evidence type="ECO:0000256" key="7">
    <source>
        <dbReference type="PIRSR" id="PIRSR001480-1"/>
    </source>
</evidence>
<dbReference type="EC" id="5.3.1.8" evidence="3"/>
<dbReference type="Gene3D" id="2.60.120.10">
    <property type="entry name" value="Jelly Rolls"/>
    <property type="match status" value="2"/>
</dbReference>
<feature type="active site" evidence="7">
    <location>
        <position position="287"/>
    </location>
</feature>
<dbReference type="InterPro" id="IPR011051">
    <property type="entry name" value="RmlC_Cupin_sf"/>
</dbReference>
<dbReference type="RefSeq" id="WP_081163386.1">
    <property type="nucleotide sequence ID" value="NZ_LWBP01000078.1"/>
</dbReference>
<sequence length="406" mass="45035">MANNTKIFKLQGKVQHYTWGGTDFIPALLHLPNNDKKPFAEYWMGAHDNVPSEVVLPDGSLQPLNAFVKQDAAGILGKAVNERFGRLPYLFKVLDVKDMLSIQVHPTKQAAVSAFDAENRKGTPLNAPNRNYKDDNHKPELMLALSDFWLLHGFKAPQALVTILMQTPELQFLVPVFDGKNYHALYEMVMTMDQHEVDEHLQPLLDRIVPLYEKGFLNRSQEDFWAARAAKTFCEPNKLDRGIFSIYLFNLVNLKPGEAIFQDAGIPHAYLEGQNMELMANSDNVLRGGLTNKYIDVPELMHHTKFEPVIPDILKGTDGPVIGETVFPTPAADFELHRLTLKAGSPVTLTAATAEILFVYEGAVSASDGNNEISLGSGETLLATAGASFELTPSQHTVMFNATVPH</sequence>
<evidence type="ECO:0000256" key="5">
    <source>
        <dbReference type="ARBA" id="ARBA00022833"/>
    </source>
</evidence>
<evidence type="ECO:0000256" key="8">
    <source>
        <dbReference type="PIRSR" id="PIRSR001480-2"/>
    </source>
</evidence>
<comment type="catalytic activity">
    <reaction evidence="1">
        <text>D-mannose 6-phosphate = D-fructose 6-phosphate</text>
        <dbReference type="Rhea" id="RHEA:12356"/>
        <dbReference type="ChEBI" id="CHEBI:58735"/>
        <dbReference type="ChEBI" id="CHEBI:61527"/>
        <dbReference type="EC" id="5.3.1.8"/>
    </reaction>
</comment>
<dbReference type="InterPro" id="IPR016305">
    <property type="entry name" value="Mannose-6-P_Isomerase"/>
</dbReference>
<feature type="domain" description="Phosphomannose isomerase type I catalytic" evidence="9">
    <location>
        <begin position="7"/>
        <end position="155"/>
    </location>
</feature>
<dbReference type="InterPro" id="IPR001250">
    <property type="entry name" value="Man6P_Isoase-1"/>
</dbReference>
<dbReference type="InterPro" id="IPR046457">
    <property type="entry name" value="PMI_typeI_cat"/>
</dbReference>
<feature type="binding site" evidence="8">
    <location>
        <position position="105"/>
    </location>
    <ligand>
        <name>Zn(2+)</name>
        <dbReference type="ChEBI" id="CHEBI:29105"/>
    </ligand>
</feature>
<dbReference type="PROSITE" id="PS00965">
    <property type="entry name" value="PMI_I_1"/>
    <property type="match status" value="1"/>
</dbReference>
<reference evidence="11" key="1">
    <citation type="submission" date="2016-04" db="EMBL/GenBank/DDBJ databases">
        <authorList>
            <person name="Chen L."/>
            <person name="Zhuang W."/>
            <person name="Wang G."/>
        </authorList>
    </citation>
    <scope>NUCLEOTIDE SEQUENCE [LARGE SCALE GENOMIC DNA]</scope>
    <source>
        <strain evidence="11">208</strain>
    </source>
</reference>
<comment type="similarity">
    <text evidence="2">Belongs to the mannose-6-phosphate isomerase type 1 family.</text>
</comment>
<dbReference type="Proteomes" id="UP000192276">
    <property type="component" value="Unassembled WGS sequence"/>
</dbReference>
<feature type="binding site" evidence="8">
    <location>
        <position position="140"/>
    </location>
    <ligand>
        <name>Zn(2+)</name>
        <dbReference type="ChEBI" id="CHEBI:29105"/>
    </ligand>
</feature>
<dbReference type="NCBIfam" id="TIGR00218">
    <property type="entry name" value="manA"/>
    <property type="match status" value="1"/>
</dbReference>
<keyword evidence="11" id="KW-1185">Reference proteome</keyword>
<name>A0A1V9G345_9BACT</name>
<evidence type="ECO:0000256" key="2">
    <source>
        <dbReference type="ARBA" id="ARBA00010772"/>
    </source>
</evidence>
<evidence type="ECO:0000256" key="4">
    <source>
        <dbReference type="ARBA" id="ARBA00022723"/>
    </source>
</evidence>
<dbReference type="AlphaFoldDB" id="A0A1V9G345"/>
<dbReference type="PANTHER" id="PTHR10309">
    <property type="entry name" value="MANNOSE-6-PHOSPHATE ISOMERASE"/>
    <property type="match status" value="1"/>
</dbReference>
<protein>
    <recommendedName>
        <fullName evidence="3">mannose-6-phosphate isomerase</fullName>
        <ecNumber evidence="3">5.3.1.8</ecNumber>
    </recommendedName>
</protein>
<comment type="caution">
    <text evidence="10">The sequence shown here is derived from an EMBL/GenBank/DDBJ whole genome shotgun (WGS) entry which is preliminary data.</text>
</comment>
<dbReference type="GO" id="GO:0008270">
    <property type="term" value="F:zinc ion binding"/>
    <property type="evidence" value="ECO:0007669"/>
    <property type="project" value="InterPro"/>
</dbReference>
<dbReference type="GO" id="GO:0005975">
    <property type="term" value="P:carbohydrate metabolic process"/>
    <property type="evidence" value="ECO:0007669"/>
    <property type="project" value="InterPro"/>
</dbReference>
<accession>A0A1V9G345</accession>
<gene>
    <name evidence="10" type="ORF">A4R26_15235</name>
</gene>
<dbReference type="Gene3D" id="1.10.441.10">
    <property type="entry name" value="Phosphomannose Isomerase, domain 2"/>
    <property type="match status" value="1"/>
</dbReference>
<dbReference type="GO" id="GO:0009298">
    <property type="term" value="P:GDP-mannose biosynthetic process"/>
    <property type="evidence" value="ECO:0007669"/>
    <property type="project" value="InterPro"/>
</dbReference>
<dbReference type="STRING" id="550983.A4R26_15235"/>
<dbReference type="InterPro" id="IPR018050">
    <property type="entry name" value="Pmannose_isomerase-type1_CS"/>
</dbReference>
<keyword evidence="5 8" id="KW-0862">Zinc</keyword>
<evidence type="ECO:0000313" key="11">
    <source>
        <dbReference type="Proteomes" id="UP000192276"/>
    </source>
</evidence>
<dbReference type="EMBL" id="LWBP01000078">
    <property type="protein sequence ID" value="OQP65059.1"/>
    <property type="molecule type" value="Genomic_DNA"/>
</dbReference>
<evidence type="ECO:0000313" key="10">
    <source>
        <dbReference type="EMBL" id="OQP65059.1"/>
    </source>
</evidence>
<dbReference type="OrthoDB" id="9808275at2"/>
<feature type="binding site" evidence="8">
    <location>
        <position position="103"/>
    </location>
    <ligand>
        <name>Zn(2+)</name>
        <dbReference type="ChEBI" id="CHEBI:29105"/>
    </ligand>
</feature>
<evidence type="ECO:0000259" key="9">
    <source>
        <dbReference type="Pfam" id="PF20511"/>
    </source>
</evidence>
<dbReference type="InterPro" id="IPR014710">
    <property type="entry name" value="RmlC-like_jellyroll"/>
</dbReference>
<comment type="cofactor">
    <cofactor evidence="8">
        <name>Zn(2+)</name>
        <dbReference type="ChEBI" id="CHEBI:29105"/>
    </cofactor>
    <text evidence="8">Binds 1 zinc ion per subunit.</text>
</comment>